<reference evidence="5 6" key="1">
    <citation type="submission" date="2011-04" db="EMBL/GenBank/DDBJ databases">
        <title>The Genome Sequence of Clostridium citroniae WAL-19142.</title>
        <authorList>
            <consortium name="The Broad Institute Genome Sequencing Platform"/>
            <person name="Earl A."/>
            <person name="Ward D."/>
            <person name="Feldgarden M."/>
            <person name="Gevers D."/>
            <person name="Warren Y.A."/>
            <person name="Tyrrell K.L."/>
            <person name="Citron D.M."/>
            <person name="Goldstein E.J."/>
            <person name="Daigneault M."/>
            <person name="Allen-Vercoe E."/>
            <person name="Young S.K."/>
            <person name="Zeng Q."/>
            <person name="Gargeya S."/>
            <person name="Fitzgerald M."/>
            <person name="Haas B."/>
            <person name="Abouelleil A."/>
            <person name="Alvarado L."/>
            <person name="Arachchi H.M."/>
            <person name="Berlin A."/>
            <person name="Brown A."/>
            <person name="Chapman S.B."/>
            <person name="Chen Z."/>
            <person name="Dunbar C."/>
            <person name="Freedman E."/>
            <person name="Gearin G."/>
            <person name="Gellesch M."/>
            <person name="Goldberg J."/>
            <person name="Griggs A."/>
            <person name="Gujja S."/>
            <person name="Heilman E.R."/>
            <person name="Heiman D."/>
            <person name="Howarth C."/>
            <person name="Larson L."/>
            <person name="Lui A."/>
            <person name="MacDonald P.J."/>
            <person name="Mehta T."/>
            <person name="Montmayeur A."/>
            <person name="Murphy C."/>
            <person name="Neiman D."/>
            <person name="Pearson M."/>
            <person name="Priest M."/>
            <person name="Roberts A."/>
            <person name="Saif S."/>
            <person name="Shea T."/>
            <person name="Shenoy N."/>
            <person name="Sisk P."/>
            <person name="Stolte C."/>
            <person name="Sykes S."/>
            <person name="White J."/>
            <person name="Yandava C."/>
            <person name="Wortman J."/>
            <person name="Nusbaum C."/>
            <person name="Birren B."/>
        </authorList>
    </citation>
    <scope>NUCLEOTIDE SEQUENCE [LARGE SCALE GENOMIC DNA]</scope>
    <source>
        <strain evidence="5 6">WAL-19142</strain>
    </source>
</reference>
<evidence type="ECO:0000313" key="6">
    <source>
        <dbReference type="Proteomes" id="UP000037392"/>
    </source>
</evidence>
<feature type="domain" description="4Fe-4S ferredoxin-type" evidence="4">
    <location>
        <begin position="30"/>
        <end position="59"/>
    </location>
</feature>
<keyword evidence="1" id="KW-0479">Metal-binding</keyword>
<dbReference type="InterPro" id="IPR017896">
    <property type="entry name" value="4Fe4S_Fe-S-bd"/>
</dbReference>
<dbReference type="Proteomes" id="UP000037392">
    <property type="component" value="Unassembled WGS sequence"/>
</dbReference>
<evidence type="ECO:0000256" key="1">
    <source>
        <dbReference type="ARBA" id="ARBA00022723"/>
    </source>
</evidence>
<sequence>MKKLAVRNIRLCTKDCLCLYVCPTGATNTENSIIDPDKCIGCGVCADSCPSGAISMVPLEYPPQQPKSEAVVKAMRALAESKAEQESAARSLAARGGDPVLVQLAEAMEKSNRLMAEDILREAGYMLPQSRNARRFLQSLLDNPPGEDFPGESVRRLLDMIHCNEVQ</sequence>
<dbReference type="SUPFAM" id="SSF54862">
    <property type="entry name" value="4Fe-4S ferredoxins"/>
    <property type="match status" value="1"/>
</dbReference>
<gene>
    <name evidence="5" type="ORF">HMPREF9470_01633</name>
</gene>
<keyword evidence="2" id="KW-0408">Iron</keyword>
<dbReference type="PATRIC" id="fig|742734.4.peg.1750"/>
<proteinExistence type="predicted"/>
<dbReference type="Gene3D" id="3.30.70.20">
    <property type="match status" value="1"/>
</dbReference>
<evidence type="ECO:0000259" key="4">
    <source>
        <dbReference type="PROSITE" id="PS51379"/>
    </source>
</evidence>
<comment type="caution">
    <text evidence="5">The sequence shown here is derived from an EMBL/GenBank/DDBJ whole genome shotgun (WGS) entry which is preliminary data.</text>
</comment>
<dbReference type="RefSeq" id="WP_048929634.1">
    <property type="nucleotide sequence ID" value="NZ_KQ235877.1"/>
</dbReference>
<evidence type="ECO:0000256" key="2">
    <source>
        <dbReference type="ARBA" id="ARBA00023004"/>
    </source>
</evidence>
<evidence type="ECO:0000256" key="3">
    <source>
        <dbReference type="ARBA" id="ARBA00023014"/>
    </source>
</evidence>
<dbReference type="InterPro" id="IPR017900">
    <property type="entry name" value="4Fe4S_Fe_S_CS"/>
</dbReference>
<protein>
    <recommendedName>
        <fullName evidence="4">4Fe-4S ferredoxin-type domain-containing protein</fullName>
    </recommendedName>
</protein>
<dbReference type="Pfam" id="PF00037">
    <property type="entry name" value="Fer4"/>
    <property type="match status" value="1"/>
</dbReference>
<dbReference type="AlphaFoldDB" id="A0A0J9C8S2"/>
<dbReference type="PROSITE" id="PS51379">
    <property type="entry name" value="4FE4S_FER_2"/>
    <property type="match status" value="1"/>
</dbReference>
<name>A0A0J9C8S2_9FIRM</name>
<dbReference type="GO" id="GO:0051536">
    <property type="term" value="F:iron-sulfur cluster binding"/>
    <property type="evidence" value="ECO:0007669"/>
    <property type="project" value="UniProtKB-KW"/>
</dbReference>
<evidence type="ECO:0000313" key="5">
    <source>
        <dbReference type="EMBL" id="KMW21528.1"/>
    </source>
</evidence>
<dbReference type="PROSITE" id="PS00198">
    <property type="entry name" value="4FE4S_FER_1"/>
    <property type="match status" value="1"/>
</dbReference>
<dbReference type="EMBL" id="ADLK01000015">
    <property type="protein sequence ID" value="KMW21528.1"/>
    <property type="molecule type" value="Genomic_DNA"/>
</dbReference>
<organism evidence="5 6">
    <name type="scientific">[Clostridium] citroniae WAL-19142</name>
    <dbReference type="NCBI Taxonomy" id="742734"/>
    <lineage>
        <taxon>Bacteria</taxon>
        <taxon>Bacillati</taxon>
        <taxon>Bacillota</taxon>
        <taxon>Clostridia</taxon>
        <taxon>Lachnospirales</taxon>
        <taxon>Lachnospiraceae</taxon>
        <taxon>Enterocloster</taxon>
    </lineage>
</organism>
<dbReference type="GeneID" id="93165212"/>
<dbReference type="OrthoDB" id="9794954at2"/>
<dbReference type="GO" id="GO:0046872">
    <property type="term" value="F:metal ion binding"/>
    <property type="evidence" value="ECO:0007669"/>
    <property type="project" value="UniProtKB-KW"/>
</dbReference>
<accession>A0A0J9C8S2</accession>
<keyword evidence="3" id="KW-0411">Iron-sulfur</keyword>